<proteinExistence type="predicted"/>
<protein>
    <submittedName>
        <fullName evidence="1">Uncharacterized protein</fullName>
    </submittedName>
</protein>
<name>A0AA39PXY3_9AGAR</name>
<comment type="caution">
    <text evidence="1">The sequence shown here is derived from an EMBL/GenBank/DDBJ whole genome shotgun (WGS) entry which is preliminary data.</text>
</comment>
<gene>
    <name evidence="1" type="ORF">EDD18DRAFT_1186236</name>
</gene>
<feature type="non-terminal residue" evidence="1">
    <location>
        <position position="284"/>
    </location>
</feature>
<dbReference type="Proteomes" id="UP001175228">
    <property type="component" value="Unassembled WGS sequence"/>
</dbReference>
<keyword evidence="2" id="KW-1185">Reference proteome</keyword>
<organism evidence="1 2">
    <name type="scientific">Armillaria luteobubalina</name>
    <dbReference type="NCBI Taxonomy" id="153913"/>
    <lineage>
        <taxon>Eukaryota</taxon>
        <taxon>Fungi</taxon>
        <taxon>Dikarya</taxon>
        <taxon>Basidiomycota</taxon>
        <taxon>Agaricomycotina</taxon>
        <taxon>Agaricomycetes</taxon>
        <taxon>Agaricomycetidae</taxon>
        <taxon>Agaricales</taxon>
        <taxon>Marasmiineae</taxon>
        <taxon>Physalacriaceae</taxon>
        <taxon>Armillaria</taxon>
    </lineage>
</organism>
<reference evidence="1" key="1">
    <citation type="submission" date="2023-06" db="EMBL/GenBank/DDBJ databases">
        <authorList>
            <consortium name="Lawrence Berkeley National Laboratory"/>
            <person name="Ahrendt S."/>
            <person name="Sahu N."/>
            <person name="Indic B."/>
            <person name="Wong-Bajracharya J."/>
            <person name="Merenyi Z."/>
            <person name="Ke H.-M."/>
            <person name="Monk M."/>
            <person name="Kocsube S."/>
            <person name="Drula E."/>
            <person name="Lipzen A."/>
            <person name="Balint B."/>
            <person name="Henrissat B."/>
            <person name="Andreopoulos B."/>
            <person name="Martin F.M."/>
            <person name="Harder C.B."/>
            <person name="Rigling D."/>
            <person name="Ford K.L."/>
            <person name="Foster G.D."/>
            <person name="Pangilinan J."/>
            <person name="Papanicolaou A."/>
            <person name="Barry K."/>
            <person name="LaButti K."/>
            <person name="Viragh M."/>
            <person name="Koriabine M."/>
            <person name="Yan M."/>
            <person name="Riley R."/>
            <person name="Champramary S."/>
            <person name="Plett K.L."/>
            <person name="Tsai I.J."/>
            <person name="Slot J."/>
            <person name="Sipos G."/>
            <person name="Plett J."/>
            <person name="Nagy L.G."/>
            <person name="Grigoriev I.V."/>
        </authorList>
    </citation>
    <scope>NUCLEOTIDE SEQUENCE</scope>
    <source>
        <strain evidence="1">HWK02</strain>
    </source>
</reference>
<sequence length="284" mass="33398">MGSFGRLLPFRSFIRRASSMIIAAPRSERRLASSARDSFLHASVRLHWKDCWRHPTPWLKPLTSAATRRRLKGFHVFVFLNTILFSLVIGHKLTQKFQDVLRSKIDEASLYRKTEVDEDDQEFIMNFSTAVALKIFDVNNFHLVDFNDYASTVYYFCAVHCEGMVEVPVDIYFQWNPHVQEIHWSLYEYHRNLLFSLPDCEMRDRLHERMRDACLRLHALLTDSCVQDALLEMYWGLYGQDEVKPVAWESRLCVSRLGEGCFYTLAGIMDEAEEMVDYTLVDMW</sequence>
<evidence type="ECO:0000313" key="2">
    <source>
        <dbReference type="Proteomes" id="UP001175228"/>
    </source>
</evidence>
<accession>A0AA39PXY3</accession>
<dbReference type="AlphaFoldDB" id="A0AA39PXY3"/>
<dbReference type="EMBL" id="JAUEPU010000033">
    <property type="protein sequence ID" value="KAK0491781.1"/>
    <property type="molecule type" value="Genomic_DNA"/>
</dbReference>
<evidence type="ECO:0000313" key="1">
    <source>
        <dbReference type="EMBL" id="KAK0491781.1"/>
    </source>
</evidence>